<accession>A0A8S5T357</accession>
<evidence type="ECO:0000313" key="1">
    <source>
        <dbReference type="EMBL" id="DAF57544.1"/>
    </source>
</evidence>
<sequence length="129" mass="15049">MKFYTYTTDPSHWDDTEYFNSIDECLNAARADLSEDDFEDDGHIVYIGEIHAYYPHIWASEVTRAMTAYLECNCPVEEVGMTYEERFSDEDMEDLEEYINCAVYHWASKRGIDLVQTGVEIVGEYIVDI</sequence>
<protein>
    <submittedName>
        <fullName evidence="1">Uncharacterized protein</fullName>
    </submittedName>
</protein>
<name>A0A8S5T357_9CAUD</name>
<dbReference type="EMBL" id="BK032734">
    <property type="protein sequence ID" value="DAF57544.1"/>
    <property type="molecule type" value="Genomic_DNA"/>
</dbReference>
<proteinExistence type="predicted"/>
<reference evidence="1" key="1">
    <citation type="journal article" date="2021" name="Proc. Natl. Acad. Sci. U.S.A.">
        <title>A Catalog of Tens of Thousands of Viruses from Human Metagenomes Reveals Hidden Associations with Chronic Diseases.</title>
        <authorList>
            <person name="Tisza M.J."/>
            <person name="Buck C.B."/>
        </authorList>
    </citation>
    <scope>NUCLEOTIDE SEQUENCE</scope>
    <source>
        <strain evidence="1">CtqfO1</strain>
    </source>
</reference>
<organism evidence="1">
    <name type="scientific">Myoviridae sp. ctqfO1</name>
    <dbReference type="NCBI Taxonomy" id="2827710"/>
    <lineage>
        <taxon>Viruses</taxon>
        <taxon>Duplodnaviria</taxon>
        <taxon>Heunggongvirae</taxon>
        <taxon>Uroviricota</taxon>
        <taxon>Caudoviricetes</taxon>
    </lineage>
</organism>